<comment type="caution">
    <text evidence="1">The sequence shown here is derived from an EMBL/GenBank/DDBJ whole genome shotgun (WGS) entry which is preliminary data.</text>
</comment>
<dbReference type="PANTHER" id="PTHR41677:SF1">
    <property type="entry name" value="FE2OG DIOXYGENASE DOMAIN-CONTAINING PROTEIN"/>
    <property type="match status" value="1"/>
</dbReference>
<dbReference type="Proteomes" id="UP001165205">
    <property type="component" value="Unassembled WGS sequence"/>
</dbReference>
<proteinExistence type="predicted"/>
<reference evidence="1" key="1">
    <citation type="submission" date="2023-04" db="EMBL/GenBank/DDBJ databases">
        <title>Aspergillus oryzae NBRC 4228.</title>
        <authorList>
            <person name="Ichikawa N."/>
            <person name="Sato H."/>
            <person name="Tonouchi N."/>
        </authorList>
    </citation>
    <scope>NUCLEOTIDE SEQUENCE</scope>
    <source>
        <strain evidence="1">NBRC 4228</strain>
    </source>
</reference>
<sequence length="219" mass="24150">MKHCIPNEPYEDLRIFYLSSLSGAEDSGLFRKLLDHTKYKRRKKKYESGTLDYSNLVDCMFYLPRFITSQIQAQSGMIDVGIAPAVAPNPQQDKFMSPGNPSHSLSLKVLRSRTGHHSITLSRIAGFELIPAMDVDIGHVNISVRDDAAAAREPDSDADNKPAFGWHIDSYAFVCVTMLSDCAGMIGGETVIRTGTGEVLKFRGPATVRDFILLGKAHS</sequence>
<protein>
    <submittedName>
        <fullName evidence="1">Unnamed protein product</fullName>
    </submittedName>
</protein>
<dbReference type="PANTHER" id="PTHR41677">
    <property type="entry name" value="YALI0B19030P"/>
    <property type="match status" value="1"/>
</dbReference>
<name>A0AAN5BSZ7_ASPOZ</name>
<gene>
    <name evidence="1" type="ORF">Aory04_000097000</name>
</gene>
<dbReference type="AlphaFoldDB" id="A0AAN5BSZ7"/>
<organism evidence="1 2">
    <name type="scientific">Aspergillus oryzae</name>
    <name type="common">Yellow koji mold</name>
    <dbReference type="NCBI Taxonomy" id="5062"/>
    <lineage>
        <taxon>Eukaryota</taxon>
        <taxon>Fungi</taxon>
        <taxon>Dikarya</taxon>
        <taxon>Ascomycota</taxon>
        <taxon>Pezizomycotina</taxon>
        <taxon>Eurotiomycetes</taxon>
        <taxon>Eurotiomycetidae</taxon>
        <taxon>Eurotiales</taxon>
        <taxon>Aspergillaceae</taxon>
        <taxon>Aspergillus</taxon>
        <taxon>Aspergillus subgen. Circumdati</taxon>
    </lineage>
</organism>
<evidence type="ECO:0000313" key="1">
    <source>
        <dbReference type="EMBL" id="GMG23554.1"/>
    </source>
</evidence>
<evidence type="ECO:0000313" key="2">
    <source>
        <dbReference type="Proteomes" id="UP001165205"/>
    </source>
</evidence>
<dbReference type="EMBL" id="BSYA01000005">
    <property type="protein sequence ID" value="GMG23554.1"/>
    <property type="molecule type" value="Genomic_DNA"/>
</dbReference>
<accession>A0AAN5BSZ7</accession>